<evidence type="ECO:0000256" key="1">
    <source>
        <dbReference type="SAM" id="SignalP"/>
    </source>
</evidence>
<evidence type="ECO:0008006" key="5">
    <source>
        <dbReference type="Google" id="ProtNLM"/>
    </source>
</evidence>
<dbReference type="HOGENOM" id="CLU_3108761_0_0_1"/>
<evidence type="ECO:0000313" key="4">
    <source>
        <dbReference type="Proteomes" id="UP000001555"/>
    </source>
</evidence>
<dbReference type="EnsemblMetazoa" id="ISCW021981-RA">
    <property type="protein sequence ID" value="ISCW021981-PA"/>
    <property type="gene ID" value="ISCW021981"/>
</dbReference>
<reference evidence="2 4" key="1">
    <citation type="submission" date="2008-03" db="EMBL/GenBank/DDBJ databases">
        <title>Annotation of Ixodes scapularis.</title>
        <authorList>
            <consortium name="Ixodes scapularis Genome Project Consortium"/>
            <person name="Caler E."/>
            <person name="Hannick L.I."/>
            <person name="Bidwell S."/>
            <person name="Joardar V."/>
            <person name="Thiagarajan M."/>
            <person name="Amedeo P."/>
            <person name="Galinsky K.J."/>
            <person name="Schobel S."/>
            <person name="Inman J."/>
            <person name="Hostetler J."/>
            <person name="Miller J."/>
            <person name="Hammond M."/>
            <person name="Megy K."/>
            <person name="Lawson D."/>
            <person name="Kodira C."/>
            <person name="Sutton G."/>
            <person name="Meyer J."/>
            <person name="Hill C.A."/>
            <person name="Birren B."/>
            <person name="Nene V."/>
            <person name="Collins F."/>
            <person name="Alarcon-Chaidez F."/>
            <person name="Wikel S."/>
            <person name="Strausberg R."/>
        </authorList>
    </citation>
    <scope>NUCLEOTIDE SEQUENCE [LARGE SCALE GENOMIC DNA]</scope>
    <source>
        <strain evidence="4">Wikel</strain>
        <strain evidence="2">Wikel colony</strain>
    </source>
</reference>
<evidence type="ECO:0000313" key="2">
    <source>
        <dbReference type="EMBL" id="EEC17760.1"/>
    </source>
</evidence>
<accession>B7QFY8</accession>
<name>B7QFY8_IXOSC</name>
<gene>
    <name evidence="2" type="ORF">IscW_ISCW021981</name>
</gene>
<keyword evidence="1" id="KW-0732">Signal</keyword>
<keyword evidence="4" id="KW-1185">Reference proteome</keyword>
<dbReference type="InParanoid" id="B7QFY8"/>
<feature type="chain" id="PRO_5014568349" description="Secreted protein" evidence="1">
    <location>
        <begin position="20"/>
        <end position="51"/>
    </location>
</feature>
<proteinExistence type="predicted"/>
<evidence type="ECO:0000313" key="3">
    <source>
        <dbReference type="EnsemblMetazoa" id="ISCW021981-PA"/>
    </source>
</evidence>
<dbReference type="EMBL" id="DS928434">
    <property type="protein sequence ID" value="EEC17760.1"/>
    <property type="molecule type" value="Genomic_DNA"/>
</dbReference>
<feature type="signal peptide" evidence="1">
    <location>
        <begin position="1"/>
        <end position="19"/>
    </location>
</feature>
<reference evidence="3" key="2">
    <citation type="submission" date="2020-05" db="UniProtKB">
        <authorList>
            <consortium name="EnsemblMetazoa"/>
        </authorList>
    </citation>
    <scope>IDENTIFICATION</scope>
    <source>
        <strain evidence="3">wikel</strain>
    </source>
</reference>
<dbReference type="VEuPathDB" id="VectorBase:ISCW021981"/>
<dbReference type="EMBL" id="ABJB010683407">
    <property type="status" value="NOT_ANNOTATED_CDS"/>
    <property type="molecule type" value="Genomic_DNA"/>
</dbReference>
<organism>
    <name type="scientific">Ixodes scapularis</name>
    <name type="common">Black-legged tick</name>
    <name type="synonym">Deer tick</name>
    <dbReference type="NCBI Taxonomy" id="6945"/>
    <lineage>
        <taxon>Eukaryota</taxon>
        <taxon>Metazoa</taxon>
        <taxon>Ecdysozoa</taxon>
        <taxon>Arthropoda</taxon>
        <taxon>Chelicerata</taxon>
        <taxon>Arachnida</taxon>
        <taxon>Acari</taxon>
        <taxon>Parasitiformes</taxon>
        <taxon>Ixodida</taxon>
        <taxon>Ixodoidea</taxon>
        <taxon>Ixodidae</taxon>
        <taxon>Ixodinae</taxon>
        <taxon>Ixodes</taxon>
    </lineage>
</organism>
<dbReference type="Proteomes" id="UP000001555">
    <property type="component" value="Unassembled WGS sequence"/>
</dbReference>
<sequence length="51" mass="5065">MRCSLAAALFVYCLSVAAAERLSGAGTLLAMNPAGRASLGSRDVGGVRGVP</sequence>
<protein>
    <recommendedName>
        <fullName evidence="5">Secreted protein</fullName>
    </recommendedName>
</protein>
<dbReference type="VEuPathDB" id="VectorBase:ISCI021981"/>
<dbReference type="PaxDb" id="6945-B7QFY8"/>
<dbReference type="AlphaFoldDB" id="B7QFY8"/>